<accession>A0A2P2R3B4</accession>
<organism evidence="1">
    <name type="scientific">Rhizophora mucronata</name>
    <name type="common">Asiatic mangrove</name>
    <dbReference type="NCBI Taxonomy" id="61149"/>
    <lineage>
        <taxon>Eukaryota</taxon>
        <taxon>Viridiplantae</taxon>
        <taxon>Streptophyta</taxon>
        <taxon>Embryophyta</taxon>
        <taxon>Tracheophyta</taxon>
        <taxon>Spermatophyta</taxon>
        <taxon>Magnoliopsida</taxon>
        <taxon>eudicotyledons</taxon>
        <taxon>Gunneridae</taxon>
        <taxon>Pentapetalae</taxon>
        <taxon>rosids</taxon>
        <taxon>fabids</taxon>
        <taxon>Malpighiales</taxon>
        <taxon>Rhizophoraceae</taxon>
        <taxon>Rhizophora</taxon>
    </lineage>
</organism>
<name>A0A2P2R3B4_RHIMU</name>
<proteinExistence type="predicted"/>
<reference evidence="1" key="1">
    <citation type="submission" date="2018-02" db="EMBL/GenBank/DDBJ databases">
        <title>Rhizophora mucronata_Transcriptome.</title>
        <authorList>
            <person name="Meera S.P."/>
            <person name="Sreeshan A."/>
            <person name="Augustine A."/>
        </authorList>
    </citation>
    <scope>NUCLEOTIDE SEQUENCE</scope>
    <source>
        <tissue evidence="1">Leaf</tissue>
    </source>
</reference>
<dbReference type="AlphaFoldDB" id="A0A2P2R3B4"/>
<evidence type="ECO:0000313" key="1">
    <source>
        <dbReference type="EMBL" id="MBX73733.1"/>
    </source>
</evidence>
<dbReference type="EMBL" id="GGEC01093249">
    <property type="protein sequence ID" value="MBX73733.1"/>
    <property type="molecule type" value="Transcribed_RNA"/>
</dbReference>
<sequence length="42" mass="5050">MPSWSTKGKNLRSYLYEIHRKWVIMSFHNYSALLKLTSSLVY</sequence>
<protein>
    <submittedName>
        <fullName evidence="1">Uncharacterized protein</fullName>
    </submittedName>
</protein>